<dbReference type="AlphaFoldDB" id="A0A6J6EKI8"/>
<sequence length="91" mass="9549">MNAPPGHNPGGLKFERATGLGLDRAKAINGITQRVNNTAEVAIADWHRENFAGPGNLHTGLNAGELTEDNHANLVLVEVLGKSQGSIGKLD</sequence>
<protein>
    <submittedName>
        <fullName evidence="1">Unannotated protein</fullName>
    </submittedName>
</protein>
<reference evidence="1" key="1">
    <citation type="submission" date="2020-05" db="EMBL/GenBank/DDBJ databases">
        <authorList>
            <person name="Chiriac C."/>
            <person name="Salcher M."/>
            <person name="Ghai R."/>
            <person name="Kavagutti S V."/>
        </authorList>
    </citation>
    <scope>NUCLEOTIDE SEQUENCE</scope>
</reference>
<accession>A0A6J6EKI8</accession>
<gene>
    <name evidence="1" type="ORF">UFOPK1684_01024</name>
</gene>
<name>A0A6J6EKI8_9ZZZZ</name>
<dbReference type="EMBL" id="CAEZTM010000049">
    <property type="protein sequence ID" value="CAB4575664.1"/>
    <property type="molecule type" value="Genomic_DNA"/>
</dbReference>
<proteinExistence type="predicted"/>
<evidence type="ECO:0000313" key="1">
    <source>
        <dbReference type="EMBL" id="CAB4575664.1"/>
    </source>
</evidence>
<organism evidence="1">
    <name type="scientific">freshwater metagenome</name>
    <dbReference type="NCBI Taxonomy" id="449393"/>
    <lineage>
        <taxon>unclassified sequences</taxon>
        <taxon>metagenomes</taxon>
        <taxon>ecological metagenomes</taxon>
    </lineage>
</organism>